<keyword evidence="1" id="KW-0805">Transcription regulation</keyword>
<dbReference type="PANTHER" id="PTHR13097:SF7">
    <property type="entry name" value="GENERAL TRANSCRIPTION FACTOR IIE SUBUNIT 1"/>
    <property type="match status" value="1"/>
</dbReference>
<evidence type="ECO:0000256" key="2">
    <source>
        <dbReference type="ARBA" id="ARBA00023163"/>
    </source>
</evidence>
<dbReference type="GO" id="GO:0005673">
    <property type="term" value="C:transcription factor TFIIE complex"/>
    <property type="evidence" value="ECO:0007669"/>
    <property type="project" value="TreeGrafter"/>
</dbReference>
<feature type="compositionally biased region" description="Acidic residues" evidence="3">
    <location>
        <begin position="446"/>
        <end position="459"/>
    </location>
</feature>
<dbReference type="InterPro" id="IPR017919">
    <property type="entry name" value="TFIIE/TFIIEa_HTH"/>
</dbReference>
<evidence type="ECO:0000259" key="4">
    <source>
        <dbReference type="PROSITE" id="PS51344"/>
    </source>
</evidence>
<proteinExistence type="predicted"/>
<keyword evidence="6" id="KW-1185">Reference proteome</keyword>
<dbReference type="EMBL" id="AZGZ01000030">
    <property type="protein sequence ID" value="KZZ87872.1"/>
    <property type="molecule type" value="Genomic_DNA"/>
</dbReference>
<feature type="compositionally biased region" description="Polar residues" evidence="3">
    <location>
        <begin position="270"/>
        <end position="291"/>
    </location>
</feature>
<evidence type="ECO:0000256" key="1">
    <source>
        <dbReference type="ARBA" id="ARBA00023015"/>
    </source>
</evidence>
<feature type="region of interest" description="Disordered" evidence="3">
    <location>
        <begin position="334"/>
        <end position="459"/>
    </location>
</feature>
<dbReference type="InterPro" id="IPR002853">
    <property type="entry name" value="TFIIE_asu"/>
</dbReference>
<evidence type="ECO:0000313" key="6">
    <source>
        <dbReference type="Proteomes" id="UP000242877"/>
    </source>
</evidence>
<feature type="compositionally biased region" description="Polar residues" evidence="3">
    <location>
        <begin position="363"/>
        <end position="378"/>
    </location>
</feature>
<name>A0A162IED8_9EURO</name>
<sequence length="459" mass="51122">MDLANSLIRMVVRSFYETRYILIIDSLFIHSVLNADDLSFLLGMQKKDLRKLCVRLRDDRMLAVHVRSEIRDGQTRPVNQEYYYIPLHPVVDAIKYRVSKLTSEVKAQFTPQVERKEYICRRCRAEWTQLEVLGKVGAEGFVCDRCGYVLDRADEIEGALVDRSGHEKNSKLMSQLDGILKLLKRIDSVQIPANDFDFAWERKVDVIRDKDRHPAARAPIVVTKKGAVVKGVSTTDAASVEVNLYSNAEKGAAELAETEKRKAELEKQNALPSWITTSAIASENTPSTKQESTPDDPETNNEVKSEIKTEAQENALDESLNDKVAAYYAAMAAEEEAQRVKEAESEAGTSDDEDDFEDVDFSASATPADTGLTKSDTPSLKRDFDEIESKLPQVPSEAASVADEPSTAKRQKIEDGAVDEVQAEKATETAGPSEAEQQSNTPQAEVESDEDDEDDFEDV</sequence>
<dbReference type="InterPro" id="IPR039997">
    <property type="entry name" value="TFE"/>
</dbReference>
<comment type="caution">
    <text evidence="5">The sequence shown here is derived from an EMBL/GenBank/DDBJ whole genome shotgun (WGS) entry which is preliminary data.</text>
</comment>
<dbReference type="PANTHER" id="PTHR13097">
    <property type="entry name" value="TRANSCRIPTION INITIATION FACTOR IIE, ALPHA SUBUNIT"/>
    <property type="match status" value="1"/>
</dbReference>
<gene>
    <name evidence="5" type="ORF">AAP_05356</name>
</gene>
<dbReference type="Proteomes" id="UP000242877">
    <property type="component" value="Unassembled WGS sequence"/>
</dbReference>
<dbReference type="SMART" id="SM00531">
    <property type="entry name" value="TFIIE"/>
    <property type="match status" value="1"/>
</dbReference>
<evidence type="ECO:0000313" key="5">
    <source>
        <dbReference type="EMBL" id="KZZ87872.1"/>
    </source>
</evidence>
<reference evidence="5 6" key="1">
    <citation type="journal article" date="2016" name="Genome Biol. Evol.">
        <title>Divergent and convergent evolution of fungal pathogenicity.</title>
        <authorList>
            <person name="Shang Y."/>
            <person name="Xiao G."/>
            <person name="Zheng P."/>
            <person name="Cen K."/>
            <person name="Zhan S."/>
            <person name="Wang C."/>
        </authorList>
    </citation>
    <scope>NUCLEOTIDE SEQUENCE [LARGE SCALE GENOMIC DNA]</scope>
    <source>
        <strain evidence="5 6">ARSEF 7405</strain>
    </source>
</reference>
<accession>A0A162IED8</accession>
<protein>
    <submittedName>
        <fullName evidence="5">Transcription factor TFIIE, alpha subunit</fullName>
    </submittedName>
</protein>
<dbReference type="AlphaFoldDB" id="A0A162IED8"/>
<dbReference type="PROSITE" id="PS51344">
    <property type="entry name" value="HTH_TFE_IIE"/>
    <property type="match status" value="1"/>
</dbReference>
<evidence type="ECO:0000256" key="3">
    <source>
        <dbReference type="SAM" id="MobiDB-lite"/>
    </source>
</evidence>
<keyword evidence="2" id="KW-0804">Transcription</keyword>
<dbReference type="GO" id="GO:0006367">
    <property type="term" value="P:transcription initiation at RNA polymerase II promoter"/>
    <property type="evidence" value="ECO:0007669"/>
    <property type="project" value="InterPro"/>
</dbReference>
<dbReference type="InterPro" id="IPR024550">
    <property type="entry name" value="TFIIEa/SarR/Rpc3_HTH_dom"/>
</dbReference>
<feature type="compositionally biased region" description="Basic and acidic residues" evidence="3">
    <location>
        <begin position="379"/>
        <end position="389"/>
    </location>
</feature>
<dbReference type="VEuPathDB" id="FungiDB:AAP_05356"/>
<feature type="domain" description="HTH TFE/IIEalpha-type" evidence="4">
    <location>
        <begin position="4"/>
        <end position="95"/>
    </location>
</feature>
<dbReference type="Pfam" id="PF02002">
    <property type="entry name" value="TFIIE_alpha"/>
    <property type="match status" value="1"/>
</dbReference>
<feature type="region of interest" description="Disordered" evidence="3">
    <location>
        <begin position="259"/>
        <end position="304"/>
    </location>
</feature>
<dbReference type="OrthoDB" id="4205919at2759"/>
<feature type="compositionally biased region" description="Acidic residues" evidence="3">
    <location>
        <begin position="349"/>
        <end position="360"/>
    </location>
</feature>
<organism evidence="5 6">
    <name type="scientific">Ascosphaera apis ARSEF 7405</name>
    <dbReference type="NCBI Taxonomy" id="392613"/>
    <lineage>
        <taxon>Eukaryota</taxon>
        <taxon>Fungi</taxon>
        <taxon>Dikarya</taxon>
        <taxon>Ascomycota</taxon>
        <taxon>Pezizomycotina</taxon>
        <taxon>Eurotiomycetes</taxon>
        <taxon>Eurotiomycetidae</taxon>
        <taxon>Onygenales</taxon>
        <taxon>Ascosphaeraceae</taxon>
        <taxon>Ascosphaera</taxon>
    </lineage>
</organism>